<keyword evidence="5" id="KW-0997">Cell inner membrane</keyword>
<evidence type="ECO:0000256" key="4">
    <source>
        <dbReference type="ARBA" id="ARBA00023136"/>
    </source>
</evidence>
<dbReference type="NCBIfam" id="NF001324">
    <property type="entry name" value="PRK00259.1-2"/>
    <property type="match status" value="1"/>
</dbReference>
<comment type="caution">
    <text evidence="5">Lacks conserved residue(s) required for the propagation of feature annotation.</text>
</comment>
<sequence length="188" mass="21717">MHALFEYLPLVVFFIVYKFVDIYWATGALIILGAAQIIYYLIKKEPIPKRTLIFFVLIAVFGGLTIFLHYDTFLKWKVTIINLFFAIALIVSDKIFNKNIIKDFLGESLTLPENIWSKLNLAWALFFALCAVLNLYVAFNFDQDTWVNFKVFGLTGLMFVFSIGSILSLSKHFPDDEDESDKSIEEKK</sequence>
<evidence type="ECO:0000313" key="7">
    <source>
        <dbReference type="EMBL" id="TWX68205.1"/>
    </source>
</evidence>
<dbReference type="EMBL" id="VOLQ01000011">
    <property type="protein sequence ID" value="TWX68205.1"/>
    <property type="molecule type" value="Genomic_DNA"/>
</dbReference>
<dbReference type="RefSeq" id="WP_146799620.1">
    <property type="nucleotide sequence ID" value="NZ_VOLP01000013.1"/>
</dbReference>
<dbReference type="HAMAP" id="MF_00189">
    <property type="entry name" value="YciB"/>
    <property type="match status" value="1"/>
</dbReference>
<dbReference type="EMBL" id="VOLR01000013">
    <property type="protein sequence ID" value="TWX59177.1"/>
    <property type="molecule type" value="Genomic_DNA"/>
</dbReference>
<dbReference type="NCBIfam" id="NF001325">
    <property type="entry name" value="PRK00259.1-3"/>
    <property type="match status" value="1"/>
</dbReference>
<dbReference type="Proteomes" id="UP000321525">
    <property type="component" value="Unassembled WGS sequence"/>
</dbReference>
<organism evidence="7 9">
    <name type="scientific">Colwellia hornerae</name>
    <dbReference type="NCBI Taxonomy" id="89402"/>
    <lineage>
        <taxon>Bacteria</taxon>
        <taxon>Pseudomonadati</taxon>
        <taxon>Pseudomonadota</taxon>
        <taxon>Gammaproteobacteria</taxon>
        <taxon>Alteromonadales</taxon>
        <taxon>Colwelliaceae</taxon>
        <taxon>Colwellia</taxon>
    </lineage>
</organism>
<evidence type="ECO:0000256" key="5">
    <source>
        <dbReference type="HAMAP-Rule" id="MF_00189"/>
    </source>
</evidence>
<name>A0A5C6QGR3_9GAMM</name>
<keyword evidence="8" id="KW-1185">Reference proteome</keyword>
<comment type="caution">
    <text evidence="7">The sequence shown here is derived from an EMBL/GenBank/DDBJ whole genome shotgun (WGS) entry which is preliminary data.</text>
</comment>
<keyword evidence="1 5" id="KW-1003">Cell membrane</keyword>
<comment type="subcellular location">
    <subcellularLocation>
        <location evidence="5">Cell inner membrane</location>
        <topology evidence="5">Multi-pass membrane protein</topology>
    </subcellularLocation>
</comment>
<dbReference type="PANTHER" id="PTHR36917">
    <property type="entry name" value="INTRACELLULAR SEPTATION PROTEIN A-RELATED"/>
    <property type="match status" value="1"/>
</dbReference>
<dbReference type="NCBIfam" id="TIGR00997">
    <property type="entry name" value="ispZ"/>
    <property type="match status" value="1"/>
</dbReference>
<feature type="transmembrane region" description="Helical" evidence="5">
    <location>
        <begin position="121"/>
        <end position="139"/>
    </location>
</feature>
<feature type="transmembrane region" description="Helical" evidence="5">
    <location>
        <begin position="151"/>
        <end position="169"/>
    </location>
</feature>
<dbReference type="PANTHER" id="PTHR36917:SF1">
    <property type="entry name" value="INNER MEMBRANE-SPANNING PROTEIN YCIB"/>
    <property type="match status" value="1"/>
</dbReference>
<comment type="similarity">
    <text evidence="5">Belongs to the YciB family.</text>
</comment>
<evidence type="ECO:0000313" key="8">
    <source>
        <dbReference type="Proteomes" id="UP000321525"/>
    </source>
</evidence>
<comment type="function">
    <text evidence="5">Plays a role in cell envelope biogenesis, maintenance of cell envelope integrity and membrane homeostasis.</text>
</comment>
<feature type="transmembrane region" description="Helical" evidence="5">
    <location>
        <begin position="22"/>
        <end position="42"/>
    </location>
</feature>
<keyword evidence="4 5" id="KW-0472">Membrane</keyword>
<evidence type="ECO:0000313" key="9">
    <source>
        <dbReference type="Proteomes" id="UP000321917"/>
    </source>
</evidence>
<dbReference type="GO" id="GO:0005886">
    <property type="term" value="C:plasma membrane"/>
    <property type="evidence" value="ECO:0007669"/>
    <property type="project" value="UniProtKB-SubCell"/>
</dbReference>
<dbReference type="OrthoDB" id="9788219at2"/>
<dbReference type="AlphaFoldDB" id="A0A5C6QGR3"/>
<protein>
    <recommendedName>
        <fullName evidence="5">Inner membrane-spanning protein YciB</fullName>
    </recommendedName>
</protein>
<evidence type="ECO:0000256" key="2">
    <source>
        <dbReference type="ARBA" id="ARBA00022692"/>
    </source>
</evidence>
<gene>
    <name evidence="5" type="primary">yciB</name>
    <name evidence="6" type="ORF">ESZ26_10710</name>
    <name evidence="7" type="ORF">ESZ27_07645</name>
</gene>
<keyword evidence="3 5" id="KW-1133">Transmembrane helix</keyword>
<accession>A0A5C6QGR3</accession>
<evidence type="ECO:0000256" key="3">
    <source>
        <dbReference type="ARBA" id="ARBA00022989"/>
    </source>
</evidence>
<dbReference type="Pfam" id="PF04279">
    <property type="entry name" value="IspA"/>
    <property type="match status" value="1"/>
</dbReference>
<keyword evidence="2 5" id="KW-0812">Transmembrane</keyword>
<reference evidence="7 9" key="1">
    <citation type="submission" date="2019-07" db="EMBL/GenBank/DDBJ databases">
        <title>Genomes of sea-ice associated Colwellia species.</title>
        <authorList>
            <person name="Bowman J.P."/>
        </authorList>
    </citation>
    <scope>NUCLEOTIDE SEQUENCE [LARGE SCALE GENOMIC DNA]</scope>
    <source>
        <strain evidence="6 8">ACAM 607</strain>
        <strain evidence="7 9">IC036</strain>
    </source>
</reference>
<feature type="transmembrane region" description="Helical" evidence="5">
    <location>
        <begin position="51"/>
        <end position="70"/>
    </location>
</feature>
<evidence type="ECO:0000313" key="6">
    <source>
        <dbReference type="EMBL" id="TWX59177.1"/>
    </source>
</evidence>
<evidence type="ECO:0000256" key="1">
    <source>
        <dbReference type="ARBA" id="ARBA00022475"/>
    </source>
</evidence>
<dbReference type="InterPro" id="IPR006008">
    <property type="entry name" value="YciB"/>
</dbReference>
<dbReference type="Proteomes" id="UP000321917">
    <property type="component" value="Unassembled WGS sequence"/>
</dbReference>
<proteinExistence type="inferred from homology"/>